<keyword evidence="6" id="KW-0444">Lipid biosynthesis</keyword>
<proteinExistence type="inferred from homology"/>
<evidence type="ECO:0000256" key="4">
    <source>
        <dbReference type="ARBA" id="ARBA00007579"/>
    </source>
</evidence>
<keyword evidence="15" id="KW-1185">Reference proteome</keyword>
<dbReference type="NCBIfam" id="TIGR02150">
    <property type="entry name" value="IPP_isom_1"/>
    <property type="match status" value="1"/>
</dbReference>
<protein>
    <recommendedName>
        <fullName evidence="5">isopentenyl-diphosphate Delta-isomerase</fullName>
        <ecNumber evidence="5">5.3.3.2</ecNumber>
    </recommendedName>
</protein>
<dbReference type="CDD" id="cd02885">
    <property type="entry name" value="NUDIX_IPP_Isomerase"/>
    <property type="match status" value="1"/>
</dbReference>
<evidence type="ECO:0000256" key="11">
    <source>
        <dbReference type="ARBA" id="ARBA00023229"/>
    </source>
</evidence>
<comment type="cofactor">
    <cofactor evidence="1">
        <name>Mg(2+)</name>
        <dbReference type="ChEBI" id="CHEBI:18420"/>
    </cofactor>
</comment>
<organism evidence="14 15">
    <name type="scientific">Coccomyxa viridis</name>
    <dbReference type="NCBI Taxonomy" id="1274662"/>
    <lineage>
        <taxon>Eukaryota</taxon>
        <taxon>Viridiplantae</taxon>
        <taxon>Chlorophyta</taxon>
        <taxon>core chlorophytes</taxon>
        <taxon>Trebouxiophyceae</taxon>
        <taxon>Trebouxiophyceae incertae sedis</taxon>
        <taxon>Coccomyxaceae</taxon>
        <taxon>Coccomyxa</taxon>
    </lineage>
</organism>
<evidence type="ECO:0000256" key="1">
    <source>
        <dbReference type="ARBA" id="ARBA00001946"/>
    </source>
</evidence>
<sequence length="246" mass="28180">MAAEGMAWNGSASQEDFMKRDEVILVDEQDRMTGSDSKHKAHTFNSEQPRGLLHRAFSVFLFDDDNQLLLQRRANSKITFPGVWTNTCCSHQLHGYEPSEIDSDAEVSSGFVPGAKRAAVRKLGHELGIPKGQLPMEAFKYLTRLHYCAADTDTYGPNAEWGEHEIDYILFVKARVSLEPNMDEVEEARYVTEVELQQMMKPDSGLKWSPWFRIIAERFLHRWWQDLGQTIGSDDHVDLARIHKVL</sequence>
<evidence type="ECO:0000313" key="15">
    <source>
        <dbReference type="Proteomes" id="UP001314263"/>
    </source>
</evidence>
<keyword evidence="8" id="KW-0460">Magnesium</keyword>
<evidence type="ECO:0000256" key="7">
    <source>
        <dbReference type="ARBA" id="ARBA00022723"/>
    </source>
</evidence>
<dbReference type="PROSITE" id="PS51462">
    <property type="entry name" value="NUDIX"/>
    <property type="match status" value="1"/>
</dbReference>
<accession>A0AAV1I5V7</accession>
<evidence type="ECO:0000256" key="3">
    <source>
        <dbReference type="ARBA" id="ARBA00004826"/>
    </source>
</evidence>
<name>A0AAV1I5V7_9CHLO</name>
<keyword evidence="10" id="KW-0443">Lipid metabolism</keyword>
<evidence type="ECO:0000256" key="5">
    <source>
        <dbReference type="ARBA" id="ARBA00012057"/>
    </source>
</evidence>
<dbReference type="PANTHER" id="PTHR10885:SF0">
    <property type="entry name" value="ISOPENTENYL-DIPHOSPHATE DELTA-ISOMERASE"/>
    <property type="match status" value="1"/>
</dbReference>
<evidence type="ECO:0000259" key="13">
    <source>
        <dbReference type="PROSITE" id="PS51462"/>
    </source>
</evidence>
<evidence type="ECO:0000256" key="8">
    <source>
        <dbReference type="ARBA" id="ARBA00022842"/>
    </source>
</evidence>
<evidence type="ECO:0000313" key="14">
    <source>
        <dbReference type="EMBL" id="CAK0782733.1"/>
    </source>
</evidence>
<dbReference type="GO" id="GO:0004452">
    <property type="term" value="F:isopentenyl-diphosphate delta-isomerase activity"/>
    <property type="evidence" value="ECO:0007669"/>
    <property type="project" value="UniProtKB-EC"/>
</dbReference>
<comment type="similarity">
    <text evidence="4">Belongs to the IPP isomerase type 1 family.</text>
</comment>
<evidence type="ECO:0000256" key="10">
    <source>
        <dbReference type="ARBA" id="ARBA00023098"/>
    </source>
</evidence>
<dbReference type="GO" id="GO:0009240">
    <property type="term" value="P:isopentenyl diphosphate biosynthetic process"/>
    <property type="evidence" value="ECO:0007669"/>
    <property type="project" value="TreeGrafter"/>
</dbReference>
<reference evidence="14 15" key="1">
    <citation type="submission" date="2023-10" db="EMBL/GenBank/DDBJ databases">
        <authorList>
            <person name="Maclean D."/>
            <person name="Macfadyen A."/>
        </authorList>
    </citation>
    <scope>NUCLEOTIDE SEQUENCE [LARGE SCALE GENOMIC DNA]</scope>
</reference>
<dbReference type="PIRSF" id="PIRSF018427">
    <property type="entry name" value="Isopntndiph_ism"/>
    <property type="match status" value="1"/>
</dbReference>
<dbReference type="GO" id="GO:0006694">
    <property type="term" value="P:steroid biosynthetic process"/>
    <property type="evidence" value="ECO:0007669"/>
    <property type="project" value="UniProtKB-KW"/>
</dbReference>
<comment type="caution">
    <text evidence="14">The sequence shown here is derived from an EMBL/GenBank/DDBJ whole genome shotgun (WGS) entry which is preliminary data.</text>
</comment>
<dbReference type="GO" id="GO:0046872">
    <property type="term" value="F:metal ion binding"/>
    <property type="evidence" value="ECO:0007669"/>
    <property type="project" value="UniProtKB-KW"/>
</dbReference>
<evidence type="ECO:0000256" key="2">
    <source>
        <dbReference type="ARBA" id="ARBA00003951"/>
    </source>
</evidence>
<dbReference type="InterPro" id="IPR015797">
    <property type="entry name" value="NUDIX_hydrolase-like_dom_sf"/>
</dbReference>
<dbReference type="Gene3D" id="3.90.79.10">
    <property type="entry name" value="Nucleoside Triphosphate Pyrophosphohydrolase"/>
    <property type="match status" value="1"/>
</dbReference>
<keyword evidence="12" id="KW-0413">Isomerase</keyword>
<dbReference type="Pfam" id="PF00293">
    <property type="entry name" value="NUDIX"/>
    <property type="match status" value="1"/>
</dbReference>
<evidence type="ECO:0000256" key="12">
    <source>
        <dbReference type="ARBA" id="ARBA00023235"/>
    </source>
</evidence>
<dbReference type="AlphaFoldDB" id="A0AAV1I5V7"/>
<keyword evidence="7" id="KW-0479">Metal-binding</keyword>
<dbReference type="FunFam" id="3.90.79.10:FF:000012">
    <property type="entry name" value="Isopentenyl-diphosphate Delta-isomerase 1"/>
    <property type="match status" value="1"/>
</dbReference>
<evidence type="ECO:0000256" key="6">
    <source>
        <dbReference type="ARBA" id="ARBA00022516"/>
    </source>
</evidence>
<dbReference type="GO" id="GO:0005737">
    <property type="term" value="C:cytoplasm"/>
    <property type="evidence" value="ECO:0007669"/>
    <property type="project" value="TreeGrafter"/>
</dbReference>
<dbReference type="SUPFAM" id="SSF55811">
    <property type="entry name" value="Nudix"/>
    <property type="match status" value="1"/>
</dbReference>
<dbReference type="InterPro" id="IPR011876">
    <property type="entry name" value="IsopentenylPP_isomerase_typ1"/>
</dbReference>
<keyword evidence="9" id="KW-0752">Steroid biosynthesis</keyword>
<evidence type="ECO:0000256" key="9">
    <source>
        <dbReference type="ARBA" id="ARBA00022955"/>
    </source>
</evidence>
<comment type="pathway">
    <text evidence="3">Isoprenoid biosynthesis; dimethylallyl diphosphate biosynthesis; dimethylallyl diphosphate from isopentenyl diphosphate: step 1/1.</text>
</comment>
<keyword evidence="11" id="KW-0414">Isoprene biosynthesis</keyword>
<dbReference type="Proteomes" id="UP001314263">
    <property type="component" value="Unassembled WGS sequence"/>
</dbReference>
<gene>
    <name evidence="14" type="ORF">CVIRNUC_005928</name>
</gene>
<comment type="function">
    <text evidence="2">Catalyzes the 1,3-allylic rearrangement of the homoallylic substrate isopentenyl (IPP) to its highly electrophilic allylic isomer, dimethylallyl diphosphate (DMAPP).</text>
</comment>
<feature type="domain" description="Nudix hydrolase" evidence="13">
    <location>
        <begin position="52"/>
        <end position="214"/>
    </location>
</feature>
<dbReference type="PANTHER" id="PTHR10885">
    <property type="entry name" value="ISOPENTENYL-DIPHOSPHATE DELTA-ISOMERASE"/>
    <property type="match status" value="1"/>
</dbReference>
<dbReference type="EC" id="5.3.3.2" evidence="5"/>
<dbReference type="InterPro" id="IPR000086">
    <property type="entry name" value="NUDIX_hydrolase_dom"/>
</dbReference>
<dbReference type="EMBL" id="CAUYUE010000007">
    <property type="protein sequence ID" value="CAK0782733.1"/>
    <property type="molecule type" value="Genomic_DNA"/>
</dbReference>